<accession>A0A0M2NFW5</accession>
<evidence type="ECO:0000256" key="1">
    <source>
        <dbReference type="SAM" id="MobiDB-lite"/>
    </source>
</evidence>
<dbReference type="AlphaFoldDB" id="A0A0M2NFW5"/>
<name>A0A0M2NFW5_9FIRM</name>
<gene>
    <name evidence="3" type="ORF">CHK_1430</name>
</gene>
<feature type="compositionally biased region" description="Basic and acidic residues" evidence="1">
    <location>
        <begin position="67"/>
        <end position="80"/>
    </location>
</feature>
<feature type="signal peptide" evidence="2">
    <location>
        <begin position="1"/>
        <end position="23"/>
    </location>
</feature>
<comment type="caution">
    <text evidence="3">The sequence shown here is derived from an EMBL/GenBank/DDBJ whole genome shotgun (WGS) entry which is preliminary data.</text>
</comment>
<dbReference type="RefSeq" id="WP_046443304.1">
    <property type="nucleotide sequence ID" value="NZ_LAYJ01000088.1"/>
</dbReference>
<feature type="chain" id="PRO_5018102725" description="Lipoprotein" evidence="2">
    <location>
        <begin position="24"/>
        <end position="167"/>
    </location>
</feature>
<protein>
    <recommendedName>
        <fullName evidence="5">Lipoprotein</fullName>
    </recommendedName>
</protein>
<proteinExistence type="predicted"/>
<feature type="compositionally biased region" description="Low complexity" evidence="1">
    <location>
        <begin position="39"/>
        <end position="57"/>
    </location>
</feature>
<organism evidence="3 4">
    <name type="scientific">Christensenella hongkongensis</name>
    <dbReference type="NCBI Taxonomy" id="270498"/>
    <lineage>
        <taxon>Bacteria</taxon>
        <taxon>Bacillati</taxon>
        <taxon>Bacillota</taxon>
        <taxon>Clostridia</taxon>
        <taxon>Christensenellales</taxon>
        <taxon>Christensenellaceae</taxon>
        <taxon>Christensenella</taxon>
    </lineage>
</organism>
<keyword evidence="4" id="KW-1185">Reference proteome</keyword>
<reference evidence="3 4" key="1">
    <citation type="submission" date="2015-04" db="EMBL/GenBank/DDBJ databases">
        <title>Draft genome sequence of bacteremic isolate Catabacter hongkongensis type strain HKU16T.</title>
        <authorList>
            <person name="Lau S.K."/>
            <person name="Teng J.L."/>
            <person name="Huang Y."/>
            <person name="Curreem S.O."/>
            <person name="Tsui S.K."/>
            <person name="Woo P.C."/>
        </authorList>
    </citation>
    <scope>NUCLEOTIDE SEQUENCE [LARGE SCALE GENOMIC DNA]</scope>
    <source>
        <strain evidence="3 4">HKU16</strain>
    </source>
</reference>
<evidence type="ECO:0000313" key="4">
    <source>
        <dbReference type="Proteomes" id="UP000034076"/>
    </source>
</evidence>
<dbReference type="Proteomes" id="UP000034076">
    <property type="component" value="Unassembled WGS sequence"/>
</dbReference>
<evidence type="ECO:0008006" key="5">
    <source>
        <dbReference type="Google" id="ProtNLM"/>
    </source>
</evidence>
<keyword evidence="2" id="KW-0732">Signal</keyword>
<evidence type="ECO:0000256" key="2">
    <source>
        <dbReference type="SAM" id="SignalP"/>
    </source>
</evidence>
<evidence type="ECO:0000313" key="3">
    <source>
        <dbReference type="EMBL" id="KKI51043.1"/>
    </source>
</evidence>
<feature type="region of interest" description="Disordered" evidence="1">
    <location>
        <begin position="30"/>
        <end position="82"/>
    </location>
</feature>
<sequence length="167" mass="18327">MKKTVIMVLAVGMAALLLMSCMAAPETASVQPSPAETASTAQPSQQPETSQQPATSQEASSASKMDGIWKADRTEERELSDSEEWYLVVDGDKAYSYPNEASFENNEPEAVYPVQLQEDGTAHMMVGEVSTSGNIPKDYFSVLTLQPNGMLKCEAYRDVFIMEREDD</sequence>
<dbReference type="PROSITE" id="PS51257">
    <property type="entry name" value="PROKAR_LIPOPROTEIN"/>
    <property type="match status" value="1"/>
</dbReference>
<dbReference type="EMBL" id="LAYJ01000088">
    <property type="protein sequence ID" value="KKI51043.1"/>
    <property type="molecule type" value="Genomic_DNA"/>
</dbReference>